<evidence type="ECO:0000256" key="1">
    <source>
        <dbReference type="SAM" id="MobiDB-lite"/>
    </source>
</evidence>
<feature type="compositionally biased region" description="Basic and acidic residues" evidence="1">
    <location>
        <begin position="1"/>
        <end position="65"/>
    </location>
</feature>
<proteinExistence type="predicted"/>
<gene>
    <name evidence="2" type="ORF">TCEB3V08_LOCUS9549</name>
</gene>
<name>A0A7R9H727_TIMCR</name>
<dbReference type="EMBL" id="OC320622">
    <property type="protein sequence ID" value="CAD7408490.1"/>
    <property type="molecule type" value="Genomic_DNA"/>
</dbReference>
<organism evidence="2">
    <name type="scientific">Timema cristinae</name>
    <name type="common">Walking stick</name>
    <dbReference type="NCBI Taxonomy" id="61476"/>
    <lineage>
        <taxon>Eukaryota</taxon>
        <taxon>Metazoa</taxon>
        <taxon>Ecdysozoa</taxon>
        <taxon>Arthropoda</taxon>
        <taxon>Hexapoda</taxon>
        <taxon>Insecta</taxon>
        <taxon>Pterygota</taxon>
        <taxon>Neoptera</taxon>
        <taxon>Polyneoptera</taxon>
        <taxon>Phasmatodea</taxon>
        <taxon>Timematodea</taxon>
        <taxon>Timematoidea</taxon>
        <taxon>Timematidae</taxon>
        <taxon>Timema</taxon>
    </lineage>
</organism>
<dbReference type="AlphaFoldDB" id="A0A7R9H727"/>
<evidence type="ECO:0000313" key="2">
    <source>
        <dbReference type="EMBL" id="CAD7408490.1"/>
    </source>
</evidence>
<protein>
    <submittedName>
        <fullName evidence="2">Uncharacterized protein</fullName>
    </submittedName>
</protein>
<reference evidence="2" key="1">
    <citation type="submission" date="2020-11" db="EMBL/GenBank/DDBJ databases">
        <authorList>
            <person name="Tran Van P."/>
        </authorList>
    </citation>
    <scope>NUCLEOTIDE SEQUENCE</scope>
</reference>
<accession>A0A7R9H727</accession>
<sequence>MKIVCIKEEAENDENDHRIKDGNIRNDYNENHEEDSEKDHSSKDKNISLSDEKDRNHEEDNRNHEEENDMNNTEENLSKVTDVSCHPGTGTLFEDIKFYIHGNFNFFRLLKIY</sequence>
<feature type="region of interest" description="Disordered" evidence="1">
    <location>
        <begin position="1"/>
        <end position="84"/>
    </location>
</feature>